<dbReference type="InterPro" id="IPR004843">
    <property type="entry name" value="Calcineurin-like_PHP"/>
</dbReference>
<feature type="compositionally biased region" description="Basic and acidic residues" evidence="5">
    <location>
        <begin position="406"/>
        <end position="419"/>
    </location>
</feature>
<dbReference type="OrthoDB" id="5977743at2759"/>
<dbReference type="STRING" id="933084.A0A067PV85"/>
<feature type="compositionally biased region" description="Polar residues" evidence="5">
    <location>
        <begin position="433"/>
        <end position="442"/>
    </location>
</feature>
<feature type="transmembrane region" description="Helical" evidence="6">
    <location>
        <begin position="374"/>
        <end position="398"/>
    </location>
</feature>
<keyword evidence="9" id="KW-1185">Reference proteome</keyword>
<name>A0A067PV85_9AGAM</name>
<dbReference type="Pfam" id="PF00149">
    <property type="entry name" value="Metallophos"/>
    <property type="match status" value="1"/>
</dbReference>
<evidence type="ECO:0000256" key="4">
    <source>
        <dbReference type="ARBA" id="ARBA00023136"/>
    </source>
</evidence>
<evidence type="ECO:0000256" key="3">
    <source>
        <dbReference type="ARBA" id="ARBA00022989"/>
    </source>
</evidence>
<keyword evidence="4 6" id="KW-0472">Membrane</keyword>
<dbReference type="PANTHER" id="PTHR13315:SF4">
    <property type="entry name" value="METALLOPHOSPHOESTERASE, ISOFORM E"/>
    <property type="match status" value="1"/>
</dbReference>
<evidence type="ECO:0000256" key="5">
    <source>
        <dbReference type="SAM" id="MobiDB-lite"/>
    </source>
</evidence>
<dbReference type="EMBL" id="KL197719">
    <property type="protein sequence ID" value="KDQ57770.1"/>
    <property type="molecule type" value="Genomic_DNA"/>
</dbReference>
<feature type="compositionally biased region" description="Acidic residues" evidence="5">
    <location>
        <begin position="420"/>
        <end position="430"/>
    </location>
</feature>
<sequence>MPQDHHRRASKLIHRPSLVVGLRLFWIILVLWFEVFTFSWSVGGCGWPDGPLKFWNSPVRPTHVLVVADPQILDHRSYPDHHPFLTSISRVMVDLNLRKNWRAVMGLRPDAVVFLGDMMDGGRHAMGTGEYEDYFQRFKSIFKTHHSLPVYYLPGNHDIGLGDSSTFSAYAQDRFKTHFGPLNQRFSIANHTFVLLDTPTLVEEDRQRSDQDVALHQWSHPAEGTGQFVQHVPVHHSKPVILFSHIPLSRPDGSSCGPLRERGTIRRGQGHGYENTLSESMTNFLLERLKPTLVLSGDDHDYCEFTHSVTYPSDEKPSYIREVTVKSFSMAMGIKRPGYQLLSLAPVRPSSYGTDDYGDEPTHADTACTLPHQLGIYTAIYTPAVIISIVVIGLFSALRAQAGGQKEFRNRTSHRKSDELDVDGGSEGDESYTLPTVNSQGSMRVGPNGHPRSRGFRSADENLKGPLLQRLKLMFYNLLSRGRLGSRRNTGGMAQAVWEDVVDVAWPPLLLFLGISAWTLW</sequence>
<feature type="region of interest" description="Disordered" evidence="5">
    <location>
        <begin position="253"/>
        <end position="273"/>
    </location>
</feature>
<organism evidence="8 9">
    <name type="scientific">Jaapia argillacea MUCL 33604</name>
    <dbReference type="NCBI Taxonomy" id="933084"/>
    <lineage>
        <taxon>Eukaryota</taxon>
        <taxon>Fungi</taxon>
        <taxon>Dikarya</taxon>
        <taxon>Basidiomycota</taxon>
        <taxon>Agaricomycotina</taxon>
        <taxon>Agaricomycetes</taxon>
        <taxon>Agaricomycetidae</taxon>
        <taxon>Jaapiales</taxon>
        <taxon>Jaapiaceae</taxon>
        <taxon>Jaapia</taxon>
    </lineage>
</organism>
<dbReference type="SUPFAM" id="SSF56300">
    <property type="entry name" value="Metallo-dependent phosphatases"/>
    <property type="match status" value="1"/>
</dbReference>
<feature type="transmembrane region" description="Helical" evidence="6">
    <location>
        <begin position="12"/>
        <end position="33"/>
    </location>
</feature>
<evidence type="ECO:0000313" key="9">
    <source>
        <dbReference type="Proteomes" id="UP000027265"/>
    </source>
</evidence>
<dbReference type="AlphaFoldDB" id="A0A067PV85"/>
<dbReference type="InParanoid" id="A0A067PV85"/>
<comment type="subcellular location">
    <subcellularLocation>
        <location evidence="1">Membrane</location>
        <topology evidence="1">Multi-pass membrane protein</topology>
    </subcellularLocation>
</comment>
<dbReference type="Gene3D" id="3.60.21.10">
    <property type="match status" value="1"/>
</dbReference>
<evidence type="ECO:0000256" key="6">
    <source>
        <dbReference type="SAM" id="Phobius"/>
    </source>
</evidence>
<dbReference type="GO" id="GO:0016787">
    <property type="term" value="F:hydrolase activity"/>
    <property type="evidence" value="ECO:0007669"/>
    <property type="project" value="InterPro"/>
</dbReference>
<evidence type="ECO:0000259" key="7">
    <source>
        <dbReference type="Pfam" id="PF00149"/>
    </source>
</evidence>
<dbReference type="GO" id="GO:0005783">
    <property type="term" value="C:endoplasmic reticulum"/>
    <property type="evidence" value="ECO:0007669"/>
    <property type="project" value="TreeGrafter"/>
</dbReference>
<dbReference type="FunCoup" id="A0A067PV85">
    <property type="interactions" value="223"/>
</dbReference>
<dbReference type="GO" id="GO:0006506">
    <property type="term" value="P:GPI anchor biosynthetic process"/>
    <property type="evidence" value="ECO:0007669"/>
    <property type="project" value="InterPro"/>
</dbReference>
<dbReference type="InterPro" id="IPR033308">
    <property type="entry name" value="PGAP5/Cdc1/Ted1"/>
</dbReference>
<keyword evidence="3 6" id="KW-1133">Transmembrane helix</keyword>
<evidence type="ECO:0000256" key="2">
    <source>
        <dbReference type="ARBA" id="ARBA00022692"/>
    </source>
</evidence>
<gene>
    <name evidence="8" type="ORF">JAAARDRAFT_35462</name>
</gene>
<feature type="domain" description="Calcineurin-like phosphoesterase" evidence="7">
    <location>
        <begin position="100"/>
        <end position="302"/>
    </location>
</feature>
<evidence type="ECO:0000256" key="1">
    <source>
        <dbReference type="ARBA" id="ARBA00004141"/>
    </source>
</evidence>
<reference evidence="9" key="1">
    <citation type="journal article" date="2014" name="Proc. Natl. Acad. Sci. U.S.A.">
        <title>Extensive sampling of basidiomycete genomes demonstrates inadequacy of the white-rot/brown-rot paradigm for wood decay fungi.</title>
        <authorList>
            <person name="Riley R."/>
            <person name="Salamov A.A."/>
            <person name="Brown D.W."/>
            <person name="Nagy L.G."/>
            <person name="Floudas D."/>
            <person name="Held B.W."/>
            <person name="Levasseur A."/>
            <person name="Lombard V."/>
            <person name="Morin E."/>
            <person name="Otillar R."/>
            <person name="Lindquist E.A."/>
            <person name="Sun H."/>
            <person name="LaButti K.M."/>
            <person name="Schmutz J."/>
            <person name="Jabbour D."/>
            <person name="Luo H."/>
            <person name="Baker S.E."/>
            <person name="Pisabarro A.G."/>
            <person name="Walton J.D."/>
            <person name="Blanchette R.A."/>
            <person name="Henrissat B."/>
            <person name="Martin F."/>
            <person name="Cullen D."/>
            <person name="Hibbett D.S."/>
            <person name="Grigoriev I.V."/>
        </authorList>
    </citation>
    <scope>NUCLEOTIDE SEQUENCE [LARGE SCALE GENOMIC DNA]</scope>
    <source>
        <strain evidence="9">MUCL 33604</strain>
    </source>
</reference>
<dbReference type="GO" id="GO:0016020">
    <property type="term" value="C:membrane"/>
    <property type="evidence" value="ECO:0007669"/>
    <property type="project" value="UniProtKB-SubCell"/>
</dbReference>
<dbReference type="PANTHER" id="PTHR13315">
    <property type="entry name" value="METALLO PHOSPHOESTERASE RELATED"/>
    <property type="match status" value="1"/>
</dbReference>
<evidence type="ECO:0000313" key="8">
    <source>
        <dbReference type="EMBL" id="KDQ57770.1"/>
    </source>
</evidence>
<keyword evidence="2 6" id="KW-0812">Transmembrane</keyword>
<dbReference type="HOGENOM" id="CLU_011607_4_1_1"/>
<protein>
    <recommendedName>
        <fullName evidence="7">Calcineurin-like phosphoesterase domain-containing protein</fullName>
    </recommendedName>
</protein>
<dbReference type="Proteomes" id="UP000027265">
    <property type="component" value="Unassembled WGS sequence"/>
</dbReference>
<feature type="region of interest" description="Disordered" evidence="5">
    <location>
        <begin position="405"/>
        <end position="459"/>
    </location>
</feature>
<proteinExistence type="predicted"/>
<accession>A0A067PV85</accession>
<dbReference type="InterPro" id="IPR029052">
    <property type="entry name" value="Metallo-depent_PP-like"/>
</dbReference>